<feature type="coiled-coil region" evidence="7">
    <location>
        <begin position="31"/>
        <end position="68"/>
    </location>
</feature>
<feature type="domain" description="BZIP" evidence="9">
    <location>
        <begin position="476"/>
        <end position="539"/>
    </location>
</feature>
<dbReference type="FunFam" id="1.10.880.10:FF:000001">
    <property type="entry name" value="Nuclear factor erythroid 2-related factor 2"/>
    <property type="match status" value="1"/>
</dbReference>
<dbReference type="PANTHER" id="PTHR24411">
    <property type="entry name" value="NUCLEAR FACTOR ERYTHROID 2-RELATED FACTOR"/>
    <property type="match status" value="1"/>
</dbReference>
<dbReference type="InterPro" id="IPR004827">
    <property type="entry name" value="bZIP"/>
</dbReference>
<evidence type="ECO:0000259" key="9">
    <source>
        <dbReference type="PROSITE" id="PS50217"/>
    </source>
</evidence>
<keyword evidence="11" id="KW-1185">Reference proteome</keyword>
<evidence type="ECO:0000256" key="4">
    <source>
        <dbReference type="ARBA" id="ARBA00023159"/>
    </source>
</evidence>
<dbReference type="InterPro" id="IPR047167">
    <property type="entry name" value="NFE2-like"/>
</dbReference>
<keyword evidence="5" id="KW-0804">Transcription</keyword>
<dbReference type="GO" id="GO:0034599">
    <property type="term" value="P:cellular response to oxidative stress"/>
    <property type="evidence" value="ECO:0007669"/>
    <property type="project" value="TreeGrafter"/>
</dbReference>
<evidence type="ECO:0000256" key="5">
    <source>
        <dbReference type="ARBA" id="ARBA00023163"/>
    </source>
</evidence>
<dbReference type="GO" id="GO:0005634">
    <property type="term" value="C:nucleus"/>
    <property type="evidence" value="ECO:0007669"/>
    <property type="project" value="TreeGrafter"/>
</dbReference>
<evidence type="ECO:0000256" key="3">
    <source>
        <dbReference type="ARBA" id="ARBA00023125"/>
    </source>
</evidence>
<dbReference type="InterPro" id="IPR046347">
    <property type="entry name" value="bZIP_sf"/>
</dbReference>
<feature type="coiled-coil region" evidence="7">
    <location>
        <begin position="494"/>
        <end position="535"/>
    </location>
</feature>
<proteinExistence type="inferred from homology"/>
<dbReference type="AlphaFoldDB" id="A0A7L0EAM5"/>
<evidence type="ECO:0000256" key="8">
    <source>
        <dbReference type="SAM" id="MobiDB-lite"/>
    </source>
</evidence>
<keyword evidence="3" id="KW-0238">DNA-binding</keyword>
<gene>
    <name evidence="10" type="primary">Nfe2l2</name>
    <name evidence="10" type="ORF">TROMEL_R04767</name>
</gene>
<dbReference type="CDD" id="cd22249">
    <property type="entry name" value="UDM1_RNF168_RNF169-like"/>
    <property type="match status" value="1"/>
</dbReference>
<feature type="compositionally biased region" description="Polar residues" evidence="8">
    <location>
        <begin position="389"/>
        <end position="404"/>
    </location>
</feature>
<evidence type="ECO:0000313" key="10">
    <source>
        <dbReference type="EMBL" id="NXJ79352.1"/>
    </source>
</evidence>
<evidence type="ECO:0000256" key="1">
    <source>
        <dbReference type="ARBA" id="ARBA00008157"/>
    </source>
</evidence>
<keyword evidence="6" id="KW-0539">Nucleus</keyword>
<dbReference type="SUPFAM" id="SSF57959">
    <property type="entry name" value="Leucine zipper domain"/>
    <property type="match status" value="1"/>
</dbReference>
<dbReference type="GO" id="GO:0000978">
    <property type="term" value="F:RNA polymerase II cis-regulatory region sequence-specific DNA binding"/>
    <property type="evidence" value="ECO:0007669"/>
    <property type="project" value="InterPro"/>
</dbReference>
<feature type="compositionally biased region" description="Polar residues" evidence="8">
    <location>
        <begin position="555"/>
        <end position="567"/>
    </location>
</feature>
<dbReference type="Proteomes" id="UP000550660">
    <property type="component" value="Unassembled WGS sequence"/>
</dbReference>
<keyword evidence="2" id="KW-0805">Transcription regulation</keyword>
<comment type="caution">
    <text evidence="10">The sequence shown here is derived from an EMBL/GenBank/DDBJ whole genome shotgun (WGS) entry which is preliminary data.</text>
</comment>
<dbReference type="OrthoDB" id="7458135at2759"/>
<comment type="similarity">
    <text evidence="1">Belongs to the bZIP family. CNC subfamily.</text>
</comment>
<reference evidence="10 11" key="1">
    <citation type="submission" date="2019-09" db="EMBL/GenBank/DDBJ databases">
        <title>Bird 10,000 Genomes (B10K) Project - Family phase.</title>
        <authorList>
            <person name="Zhang G."/>
        </authorList>
    </citation>
    <scope>NUCLEOTIDE SEQUENCE [LARGE SCALE GENOMIC DNA]</scope>
    <source>
        <strain evidence="10">B10K-DU-007-40</strain>
        <tissue evidence="10">Mixed tissue sample</tissue>
    </source>
</reference>
<evidence type="ECO:0000256" key="7">
    <source>
        <dbReference type="SAM" id="Coils"/>
    </source>
</evidence>
<dbReference type="InterPro" id="IPR004826">
    <property type="entry name" value="bZIP_Maf"/>
</dbReference>
<evidence type="ECO:0000256" key="6">
    <source>
        <dbReference type="ARBA" id="ARBA00023242"/>
    </source>
</evidence>
<sequence>QDMNLIDILWRQDIDLGARREVFDFSQRRKEYELEKQKKLEKERQEQLQKEQEKALLAQLELDEETGEFVPVQAAQRIQSENPEPPISFSQVNSYHVSEALSFDDCMQLLAEAFPFIDDNEASSAAFQSLVPAQIDSNPVFISSDQTQSPESPVLVPLTDAENMQNIEQVWEELLSLPELQCLNIENDNLAEVSTIASPETKPTEMQNSYNYYSSLPMMRKDVNCSPDFLDSIEGPFSSILPPEDTGQLSANSLNDTPPSNSDFCGDFYATFIDTKANGDTATTNTISQSLAEILSEPIDLSDFSLCKAFNGNHSGTIPECNDSDSGISLNASSSVTSPEHSVESSAYGDKTLGCSDSEMEDMDSAPGSVLQSNASAYSLHFQDQAFSSVGPSTRTPSLKFTNTPKKEPPAGPGHPKAPFTKDKPSSRLEAHLTRDEQRAKALQIPFPVEKIINLPVDDFNEMMSKEQFNGAQLALIRDIRRRGKNKVAAQNCRKRKLENIVELEQDLSNLKDEREKLLKEKGEHDKSLRQMKKQLTTLYLEVFSMLRDEDGKSYSPSEYSLQQTRDGNVFLVPKSRRSETK</sequence>
<protein>
    <submittedName>
        <fullName evidence="10">NF2L2 factor</fullName>
    </submittedName>
</protein>
<keyword evidence="7" id="KW-0175">Coiled coil</keyword>
<feature type="region of interest" description="Disordered" evidence="8">
    <location>
        <begin position="329"/>
        <end position="370"/>
    </location>
</feature>
<dbReference type="PANTHER" id="PTHR24411:SF3">
    <property type="entry name" value="NUCLEAR FACTOR ERYTHROID 2-RELATED FACTOR 2"/>
    <property type="match status" value="1"/>
</dbReference>
<organism evidence="10 11">
    <name type="scientific">Trogon melanurus</name>
    <name type="common">Black-tailed trogon</name>
    <dbReference type="NCBI Taxonomy" id="56311"/>
    <lineage>
        <taxon>Eukaryota</taxon>
        <taxon>Metazoa</taxon>
        <taxon>Chordata</taxon>
        <taxon>Craniata</taxon>
        <taxon>Vertebrata</taxon>
        <taxon>Euteleostomi</taxon>
        <taxon>Archelosauria</taxon>
        <taxon>Archosauria</taxon>
        <taxon>Dinosauria</taxon>
        <taxon>Saurischia</taxon>
        <taxon>Theropoda</taxon>
        <taxon>Coelurosauria</taxon>
        <taxon>Aves</taxon>
        <taxon>Neognathae</taxon>
        <taxon>Neoaves</taxon>
        <taxon>Telluraves</taxon>
        <taxon>Coraciimorphae</taxon>
        <taxon>Trogoniformes</taxon>
        <taxon>Trogonidae</taxon>
        <taxon>Trogon</taxon>
    </lineage>
</organism>
<dbReference type="CDD" id="cd14720">
    <property type="entry name" value="bZIP_NFE2-like"/>
    <property type="match status" value="1"/>
</dbReference>
<keyword evidence="4" id="KW-0010">Activator</keyword>
<dbReference type="InterPro" id="IPR008917">
    <property type="entry name" value="TF_DNA-bd_sf"/>
</dbReference>
<feature type="non-terminal residue" evidence="10">
    <location>
        <position position="582"/>
    </location>
</feature>
<evidence type="ECO:0000256" key="2">
    <source>
        <dbReference type="ARBA" id="ARBA00023015"/>
    </source>
</evidence>
<dbReference type="EMBL" id="VXAG01000426">
    <property type="protein sequence ID" value="NXJ79352.1"/>
    <property type="molecule type" value="Genomic_DNA"/>
</dbReference>
<dbReference type="PROSITE" id="PS00036">
    <property type="entry name" value="BZIP_BASIC"/>
    <property type="match status" value="1"/>
</dbReference>
<accession>A0A7L0EAM5</accession>
<feature type="region of interest" description="Disordered" evidence="8">
    <location>
        <begin position="389"/>
        <end position="427"/>
    </location>
</feature>
<dbReference type="SUPFAM" id="SSF47454">
    <property type="entry name" value="A DNA-binding domain in eukaryotic transcription factors"/>
    <property type="match status" value="1"/>
</dbReference>
<dbReference type="GO" id="GO:0000981">
    <property type="term" value="F:DNA-binding transcription factor activity, RNA polymerase II-specific"/>
    <property type="evidence" value="ECO:0007669"/>
    <property type="project" value="TreeGrafter"/>
</dbReference>
<dbReference type="Gene3D" id="1.10.880.10">
    <property type="entry name" value="Transcription factor, Skn-1-like, DNA-binding domain"/>
    <property type="match status" value="1"/>
</dbReference>
<name>A0A7L0EAM5_TROML</name>
<feature type="region of interest" description="Disordered" evidence="8">
    <location>
        <begin position="553"/>
        <end position="582"/>
    </location>
</feature>
<dbReference type="PROSITE" id="PS50217">
    <property type="entry name" value="BZIP"/>
    <property type="match status" value="1"/>
</dbReference>
<feature type="compositionally biased region" description="Polar residues" evidence="8">
    <location>
        <begin position="329"/>
        <end position="340"/>
    </location>
</feature>
<evidence type="ECO:0000313" key="11">
    <source>
        <dbReference type="Proteomes" id="UP000550660"/>
    </source>
</evidence>
<dbReference type="Pfam" id="PF03131">
    <property type="entry name" value="bZIP_Maf"/>
    <property type="match status" value="1"/>
</dbReference>
<feature type="non-terminal residue" evidence="10">
    <location>
        <position position="1"/>
    </location>
</feature>
<dbReference type="SMART" id="SM00338">
    <property type="entry name" value="BRLZ"/>
    <property type="match status" value="1"/>
</dbReference>